<organism evidence="1 2">
    <name type="scientific">Vallitalea guaymasensis</name>
    <dbReference type="NCBI Taxonomy" id="1185412"/>
    <lineage>
        <taxon>Bacteria</taxon>
        <taxon>Bacillati</taxon>
        <taxon>Bacillota</taxon>
        <taxon>Clostridia</taxon>
        <taxon>Lachnospirales</taxon>
        <taxon>Vallitaleaceae</taxon>
        <taxon>Vallitalea</taxon>
    </lineage>
</organism>
<protein>
    <submittedName>
        <fullName evidence="1">Uncharacterized protein</fullName>
    </submittedName>
</protein>
<accession>A0A8J8MA29</accession>
<sequence>MPEKLLSTNTEAYNTLEAISKLIGDIIDSSKGFRNKIETTYDKVELAFLKRLLDSVILVEHDALILKQEFKDIRNNIPIELDNPEPNTEVK</sequence>
<evidence type="ECO:0000313" key="2">
    <source>
        <dbReference type="Proteomes" id="UP000677305"/>
    </source>
</evidence>
<dbReference type="KEGG" id="vgu:HYG85_09400"/>
<evidence type="ECO:0000313" key="1">
    <source>
        <dbReference type="EMBL" id="QUH29127.1"/>
    </source>
</evidence>
<gene>
    <name evidence="1" type="ORF">HYG85_09400</name>
</gene>
<keyword evidence="2" id="KW-1185">Reference proteome</keyword>
<proteinExistence type="predicted"/>
<dbReference type="EMBL" id="CP058561">
    <property type="protein sequence ID" value="QUH29127.1"/>
    <property type="molecule type" value="Genomic_DNA"/>
</dbReference>
<dbReference type="Proteomes" id="UP000677305">
    <property type="component" value="Chromosome"/>
</dbReference>
<reference evidence="1 2" key="1">
    <citation type="submission" date="2020-07" db="EMBL/GenBank/DDBJ databases">
        <title>Vallitalea guaymasensis genome.</title>
        <authorList>
            <person name="Postec A."/>
        </authorList>
    </citation>
    <scope>NUCLEOTIDE SEQUENCE [LARGE SCALE GENOMIC DNA]</scope>
    <source>
        <strain evidence="1 2">Ra1766G1</strain>
    </source>
</reference>
<dbReference type="RefSeq" id="WP_212693260.1">
    <property type="nucleotide sequence ID" value="NZ_CP058561.1"/>
</dbReference>
<dbReference type="AlphaFoldDB" id="A0A8J8MA29"/>
<name>A0A8J8MA29_9FIRM</name>